<feature type="transmembrane region" description="Helical" evidence="1">
    <location>
        <begin position="151"/>
        <end position="170"/>
    </location>
</feature>
<comment type="caution">
    <text evidence="2">The sequence shown here is derived from an EMBL/GenBank/DDBJ whole genome shotgun (WGS) entry which is preliminary data.</text>
</comment>
<dbReference type="EMBL" id="DTLS01000130">
    <property type="protein sequence ID" value="HGZ60462.1"/>
    <property type="molecule type" value="Genomic_DNA"/>
</dbReference>
<keyword evidence="1" id="KW-1133">Transmembrane helix</keyword>
<name>A0A7J3SMF9_9CREN</name>
<feature type="transmembrane region" description="Helical" evidence="1">
    <location>
        <begin position="238"/>
        <end position="262"/>
    </location>
</feature>
<dbReference type="AlphaFoldDB" id="A0A7J3SMF9"/>
<feature type="transmembrane region" description="Helical" evidence="1">
    <location>
        <begin position="72"/>
        <end position="92"/>
    </location>
</feature>
<evidence type="ECO:0000256" key="1">
    <source>
        <dbReference type="SAM" id="Phobius"/>
    </source>
</evidence>
<feature type="transmembrane region" description="Helical" evidence="1">
    <location>
        <begin position="423"/>
        <end position="445"/>
    </location>
</feature>
<feature type="transmembrane region" description="Helical" evidence="1">
    <location>
        <begin position="274"/>
        <end position="292"/>
    </location>
</feature>
<feature type="transmembrane region" description="Helical" evidence="1">
    <location>
        <begin position="46"/>
        <end position="65"/>
    </location>
</feature>
<accession>A0A7J3SMF9</accession>
<evidence type="ECO:0000313" key="2">
    <source>
        <dbReference type="EMBL" id="HGZ60462.1"/>
    </source>
</evidence>
<feature type="transmembrane region" description="Helical" evidence="1">
    <location>
        <begin position="176"/>
        <end position="193"/>
    </location>
</feature>
<feature type="transmembrane region" description="Helical" evidence="1">
    <location>
        <begin position="335"/>
        <end position="357"/>
    </location>
</feature>
<keyword evidence="1" id="KW-0812">Transmembrane</keyword>
<sequence>MPRKTFVVKGLLVLLLVADIILLLCQFTSASYDIVSVTPLFFLRFADYLFPLSIILALLGVLASLIMKDEALFTFSLLTLYFIIFLAPYTIFRFPIYNDQLGFAVEALYGMRDGVVMPYQGEYSTLGHAFFTSIAGEVLGLNLFQATRFAEVVFVVACFVIYLSLAMSILKRQGGRSLLAATVALIFPAFALEPLVYSRGYFGLVVSAFLFFCTFKFMEKGDAESSLLATITFTTSSISYPLQPLIVVIAMVLLILPFRLIVSSDRSEHELRRAVLKTLVFFVIWSVIQVYIGYASWSILHEIIWKALAQEFFTGLEQPALRYVGEASVYTNLRILMVAVGWLMAAFILLAFILNFLRNRNISGVELFVFLLIASFCLLGIVYGITFHEPALRFYRSLVAAMPFALTYMASKITFRDSLQKAIPALLLVITIVFLFLSPITKWGWTFVGYPTDHDVALTNFITLHFEGKSYCNIYAPGSNQLLSSYFKITALQLKYSELKTSSSDKFDLDIVALADYIATYYRLIIYSHWFGKDINIVKNEILFSSSSNNKLYENEEFWVFINRKSN</sequence>
<gene>
    <name evidence="2" type="ORF">ENW83_04565</name>
</gene>
<organism evidence="2">
    <name type="scientific">Fervidicoccus fontis</name>
    <dbReference type="NCBI Taxonomy" id="683846"/>
    <lineage>
        <taxon>Archaea</taxon>
        <taxon>Thermoproteota</taxon>
        <taxon>Thermoprotei</taxon>
        <taxon>Fervidicoccales</taxon>
        <taxon>Fervidicoccaceae</taxon>
        <taxon>Fervidicoccus</taxon>
    </lineage>
</organism>
<keyword evidence="1" id="KW-0472">Membrane</keyword>
<feature type="transmembrane region" description="Helical" evidence="1">
    <location>
        <begin position="394"/>
        <end position="411"/>
    </location>
</feature>
<proteinExistence type="predicted"/>
<reference evidence="2" key="1">
    <citation type="journal article" date="2020" name="mSystems">
        <title>Genome- and Community-Level Interaction Insights into Carbon Utilization and Element Cycling Functions of Hydrothermarchaeota in Hydrothermal Sediment.</title>
        <authorList>
            <person name="Zhou Z."/>
            <person name="Liu Y."/>
            <person name="Xu W."/>
            <person name="Pan J."/>
            <person name="Luo Z.H."/>
            <person name="Li M."/>
        </authorList>
    </citation>
    <scope>NUCLEOTIDE SEQUENCE [LARGE SCALE GENOMIC DNA]</scope>
    <source>
        <strain evidence="2">SpSt-885</strain>
    </source>
</reference>
<protein>
    <submittedName>
        <fullName evidence="2">Uncharacterized protein</fullName>
    </submittedName>
</protein>
<feature type="transmembrane region" description="Helical" evidence="1">
    <location>
        <begin position="369"/>
        <end position="388"/>
    </location>
</feature>